<gene>
    <name evidence="2" type="ORF">IAB81_02980</name>
</gene>
<dbReference type="InterPro" id="IPR045851">
    <property type="entry name" value="AMP-bd_C_sf"/>
</dbReference>
<evidence type="ECO:0000313" key="3">
    <source>
        <dbReference type="Proteomes" id="UP000823604"/>
    </source>
</evidence>
<feature type="domain" description="AMP-dependent synthetase/ligase" evidence="1">
    <location>
        <begin position="9"/>
        <end position="406"/>
    </location>
</feature>
<evidence type="ECO:0000259" key="1">
    <source>
        <dbReference type="Pfam" id="PF00501"/>
    </source>
</evidence>
<dbReference type="InterPro" id="IPR042099">
    <property type="entry name" value="ANL_N_sf"/>
</dbReference>
<dbReference type="Gene3D" id="3.40.50.12780">
    <property type="entry name" value="N-terminal domain of ligase-like"/>
    <property type="match status" value="1"/>
</dbReference>
<accession>A0A9D9NGC7</accession>
<dbReference type="AlphaFoldDB" id="A0A9D9NGC7"/>
<dbReference type="GO" id="GO:0016405">
    <property type="term" value="F:CoA-ligase activity"/>
    <property type="evidence" value="ECO:0007669"/>
    <property type="project" value="TreeGrafter"/>
</dbReference>
<evidence type="ECO:0000313" key="2">
    <source>
        <dbReference type="EMBL" id="MBO8472577.1"/>
    </source>
</evidence>
<sequence length="547" mass="61650">MKHFLLHLQDSMERFWDAPSVSDYNGKTYTFADLAGRMALLHIVFEHLQLKDSDKVAICAKNSAHWAMAFMATVSYGAIVVPLLADFNPDSVNNLVSHSGSTVLFTDPERWAKYDVNKMSGMRCVISTSDFSPLYAADSQVEDIFARLDAEFRERYPDGVARGGLSFKVSDLDKLTIVNYTSGTTSAPKGVMLTARNLTSNIEFGMRRIPTSAGNNVLSMLPMAHMYGLAFEFMYPLCSGCHIYFLGSTPAPRVLLQAFAKVRPYMIITVPLVIEKIFTNTVLPAMEKPAVRFLRRLPGFRNMIFSKARNNILSAFGGRIRHIIIGGAAINPEIEKWMKRLRLPYTVGYGMTECAPLIGYEDWHHFRLQSCGKIVDGMEIRVDSEEPEKVPGELQVRGDNVMSGYYENEEATKAAFTPDGWMRTGDLGIIDSDGNIFIRGRSKNMILGANGQNIYPEEIESLLNNQPYIVESVVVERDKKIVAIVFPDMDRISQEQLDELGINRMLEQTRVNMNLLLPGYSRIAKIEMLRQGFEKTPKMSIKRFLYS</sequence>
<dbReference type="InterPro" id="IPR020845">
    <property type="entry name" value="AMP-binding_CS"/>
</dbReference>
<reference evidence="2" key="1">
    <citation type="submission" date="2020-10" db="EMBL/GenBank/DDBJ databases">
        <authorList>
            <person name="Gilroy R."/>
        </authorList>
    </citation>
    <scope>NUCLEOTIDE SEQUENCE</scope>
    <source>
        <strain evidence="2">B1-8020</strain>
    </source>
</reference>
<dbReference type="EMBL" id="JADIMA010000031">
    <property type="protein sequence ID" value="MBO8472577.1"/>
    <property type="molecule type" value="Genomic_DNA"/>
</dbReference>
<dbReference type="Pfam" id="PF23562">
    <property type="entry name" value="AMP-binding_C_3"/>
    <property type="match status" value="1"/>
</dbReference>
<organism evidence="2 3">
    <name type="scientific">Candidatus Merdivivens pullicola</name>
    <dbReference type="NCBI Taxonomy" id="2840872"/>
    <lineage>
        <taxon>Bacteria</taxon>
        <taxon>Pseudomonadati</taxon>
        <taxon>Bacteroidota</taxon>
        <taxon>Bacteroidia</taxon>
        <taxon>Bacteroidales</taxon>
        <taxon>Muribaculaceae</taxon>
        <taxon>Muribaculaceae incertae sedis</taxon>
        <taxon>Candidatus Merdivivens</taxon>
    </lineage>
</organism>
<dbReference type="Proteomes" id="UP000823604">
    <property type="component" value="Unassembled WGS sequence"/>
</dbReference>
<dbReference type="SUPFAM" id="SSF56801">
    <property type="entry name" value="Acetyl-CoA synthetase-like"/>
    <property type="match status" value="1"/>
</dbReference>
<dbReference type="PANTHER" id="PTHR24096">
    <property type="entry name" value="LONG-CHAIN-FATTY-ACID--COA LIGASE"/>
    <property type="match status" value="1"/>
</dbReference>
<name>A0A9D9NGC7_9BACT</name>
<dbReference type="Gene3D" id="3.30.300.30">
    <property type="match status" value="1"/>
</dbReference>
<reference evidence="2" key="2">
    <citation type="journal article" date="2021" name="PeerJ">
        <title>Extensive microbial diversity within the chicken gut microbiome revealed by metagenomics and culture.</title>
        <authorList>
            <person name="Gilroy R."/>
            <person name="Ravi A."/>
            <person name="Getino M."/>
            <person name="Pursley I."/>
            <person name="Horton D.L."/>
            <person name="Alikhan N.F."/>
            <person name="Baker D."/>
            <person name="Gharbi K."/>
            <person name="Hall N."/>
            <person name="Watson M."/>
            <person name="Adriaenssens E.M."/>
            <person name="Foster-Nyarko E."/>
            <person name="Jarju S."/>
            <person name="Secka A."/>
            <person name="Antonio M."/>
            <person name="Oren A."/>
            <person name="Chaudhuri R.R."/>
            <person name="La Ragione R."/>
            <person name="Hildebrand F."/>
            <person name="Pallen M.J."/>
        </authorList>
    </citation>
    <scope>NUCLEOTIDE SEQUENCE</scope>
    <source>
        <strain evidence="2">B1-8020</strain>
    </source>
</reference>
<dbReference type="Pfam" id="PF00501">
    <property type="entry name" value="AMP-binding"/>
    <property type="match status" value="1"/>
</dbReference>
<protein>
    <submittedName>
        <fullName evidence="2">AMP-binding protein</fullName>
    </submittedName>
</protein>
<dbReference type="InterPro" id="IPR000873">
    <property type="entry name" value="AMP-dep_synth/lig_dom"/>
</dbReference>
<dbReference type="PANTHER" id="PTHR24096:SF420">
    <property type="entry name" value="LONG-CHAIN-FATTY-ACID--COA LIGASE-RELATED"/>
    <property type="match status" value="1"/>
</dbReference>
<comment type="caution">
    <text evidence="2">The sequence shown here is derived from an EMBL/GenBank/DDBJ whole genome shotgun (WGS) entry which is preliminary data.</text>
</comment>
<dbReference type="PROSITE" id="PS00455">
    <property type="entry name" value="AMP_BINDING"/>
    <property type="match status" value="1"/>
</dbReference>
<proteinExistence type="predicted"/>